<dbReference type="GO" id="GO:0009279">
    <property type="term" value="C:cell outer membrane"/>
    <property type="evidence" value="ECO:0007669"/>
    <property type="project" value="UniProtKB-SubCell"/>
</dbReference>
<keyword evidence="6 14" id="KW-0812">Transmembrane</keyword>
<keyword evidence="13 14" id="KW-0998">Cell outer membrane</keyword>
<feature type="signal peptide" evidence="16">
    <location>
        <begin position="1"/>
        <end position="30"/>
    </location>
</feature>
<keyword evidence="5" id="KW-0410">Iron transport</keyword>
<gene>
    <name evidence="19" type="ORF">C5750_10165</name>
</gene>
<evidence type="ECO:0000256" key="11">
    <source>
        <dbReference type="ARBA" id="ARBA00023136"/>
    </source>
</evidence>
<evidence type="ECO:0000313" key="19">
    <source>
        <dbReference type="EMBL" id="PRD55502.1"/>
    </source>
</evidence>
<keyword evidence="20" id="KW-1185">Reference proteome</keyword>
<evidence type="ECO:0000313" key="20">
    <source>
        <dbReference type="Proteomes" id="UP000238563"/>
    </source>
</evidence>
<comment type="similarity">
    <text evidence="2 14 15">Belongs to the TonB-dependent receptor family.</text>
</comment>
<dbReference type="Gene3D" id="2.170.130.10">
    <property type="entry name" value="TonB-dependent receptor, plug domain"/>
    <property type="match status" value="1"/>
</dbReference>
<evidence type="ECO:0000256" key="7">
    <source>
        <dbReference type="ARBA" id="ARBA00022729"/>
    </source>
</evidence>
<dbReference type="Gene3D" id="2.40.170.20">
    <property type="entry name" value="TonB-dependent receptor, beta-barrel domain"/>
    <property type="match status" value="1"/>
</dbReference>
<evidence type="ECO:0000259" key="17">
    <source>
        <dbReference type="Pfam" id="PF00593"/>
    </source>
</evidence>
<evidence type="ECO:0000256" key="15">
    <source>
        <dbReference type="RuleBase" id="RU003357"/>
    </source>
</evidence>
<evidence type="ECO:0000256" key="12">
    <source>
        <dbReference type="ARBA" id="ARBA00023170"/>
    </source>
</evidence>
<dbReference type="InterPro" id="IPR039426">
    <property type="entry name" value="TonB-dep_rcpt-like"/>
</dbReference>
<dbReference type="PANTHER" id="PTHR32552">
    <property type="entry name" value="FERRICHROME IRON RECEPTOR-RELATED"/>
    <property type="match status" value="1"/>
</dbReference>
<evidence type="ECO:0000256" key="3">
    <source>
        <dbReference type="ARBA" id="ARBA00022448"/>
    </source>
</evidence>
<dbReference type="GO" id="GO:0015344">
    <property type="term" value="F:siderophore uptake transmembrane transporter activity"/>
    <property type="evidence" value="ECO:0007669"/>
    <property type="project" value="TreeGrafter"/>
</dbReference>
<dbReference type="NCBIfam" id="TIGR01783">
    <property type="entry name" value="TonB-siderophor"/>
    <property type="match status" value="1"/>
</dbReference>
<dbReference type="CDD" id="cd01347">
    <property type="entry name" value="ligand_gated_channel"/>
    <property type="match status" value="1"/>
</dbReference>
<keyword evidence="7 16" id="KW-0732">Signal</keyword>
<keyword evidence="12 19" id="KW-0675">Receptor</keyword>
<comment type="caution">
    <text evidence="19">The sequence shown here is derived from an EMBL/GenBank/DDBJ whole genome shotgun (WGS) entry which is preliminary data.</text>
</comment>
<evidence type="ECO:0000256" key="2">
    <source>
        <dbReference type="ARBA" id="ARBA00009810"/>
    </source>
</evidence>
<dbReference type="Pfam" id="PF00593">
    <property type="entry name" value="TonB_dep_Rec_b-barrel"/>
    <property type="match status" value="1"/>
</dbReference>
<dbReference type="RefSeq" id="WP_105733731.1">
    <property type="nucleotide sequence ID" value="NZ_PVBT01000002.1"/>
</dbReference>
<feature type="domain" description="TonB-dependent receptor plug" evidence="18">
    <location>
        <begin position="72"/>
        <end position="173"/>
    </location>
</feature>
<dbReference type="InterPro" id="IPR000531">
    <property type="entry name" value="Beta-barrel_TonB"/>
</dbReference>
<dbReference type="SUPFAM" id="SSF56935">
    <property type="entry name" value="Porins"/>
    <property type="match status" value="1"/>
</dbReference>
<comment type="subcellular location">
    <subcellularLocation>
        <location evidence="1 14">Cell outer membrane</location>
        <topology evidence="1 14">Multi-pass membrane protein</topology>
    </subcellularLocation>
</comment>
<dbReference type="Proteomes" id="UP000238563">
    <property type="component" value="Unassembled WGS sequence"/>
</dbReference>
<dbReference type="EMBL" id="PVBT01000002">
    <property type="protein sequence ID" value="PRD55502.1"/>
    <property type="molecule type" value="Genomic_DNA"/>
</dbReference>
<keyword evidence="8" id="KW-0408">Iron</keyword>
<evidence type="ECO:0000256" key="6">
    <source>
        <dbReference type="ARBA" id="ARBA00022692"/>
    </source>
</evidence>
<dbReference type="GO" id="GO:0038023">
    <property type="term" value="F:signaling receptor activity"/>
    <property type="evidence" value="ECO:0007669"/>
    <property type="project" value="InterPro"/>
</dbReference>
<dbReference type="PROSITE" id="PS52016">
    <property type="entry name" value="TONB_DEPENDENT_REC_3"/>
    <property type="match status" value="1"/>
</dbReference>
<dbReference type="InterPro" id="IPR010105">
    <property type="entry name" value="TonB_sidphr_rcpt"/>
</dbReference>
<accession>A0A2S9JQZ6</accession>
<evidence type="ECO:0000256" key="16">
    <source>
        <dbReference type="SAM" id="SignalP"/>
    </source>
</evidence>
<evidence type="ECO:0000256" key="5">
    <source>
        <dbReference type="ARBA" id="ARBA00022496"/>
    </source>
</evidence>
<dbReference type="GO" id="GO:0015891">
    <property type="term" value="P:siderophore transport"/>
    <property type="evidence" value="ECO:0007669"/>
    <property type="project" value="InterPro"/>
</dbReference>
<dbReference type="FunFam" id="2.170.130.10:FF:000001">
    <property type="entry name" value="Catecholate siderophore TonB-dependent receptor"/>
    <property type="match status" value="1"/>
</dbReference>
<organism evidence="19 20">
    <name type="scientific">Phyllobacterium myrsinacearum</name>
    <dbReference type="NCBI Taxonomy" id="28101"/>
    <lineage>
        <taxon>Bacteria</taxon>
        <taxon>Pseudomonadati</taxon>
        <taxon>Pseudomonadota</taxon>
        <taxon>Alphaproteobacteria</taxon>
        <taxon>Hyphomicrobiales</taxon>
        <taxon>Phyllobacteriaceae</taxon>
        <taxon>Phyllobacterium</taxon>
    </lineage>
</organism>
<keyword evidence="10 15" id="KW-0798">TonB box</keyword>
<proteinExistence type="inferred from homology"/>
<dbReference type="Pfam" id="PF07715">
    <property type="entry name" value="Plug"/>
    <property type="match status" value="1"/>
</dbReference>
<feature type="chain" id="PRO_5015578361" evidence="16">
    <location>
        <begin position="31"/>
        <end position="729"/>
    </location>
</feature>
<reference evidence="19 20" key="1">
    <citation type="submission" date="2018-02" db="EMBL/GenBank/DDBJ databases">
        <title>The draft genome of Phyllobacterium myrsinacearum DSM5892.</title>
        <authorList>
            <person name="Li L."/>
            <person name="Liu L."/>
            <person name="Zhang X."/>
            <person name="Wang T."/>
        </authorList>
    </citation>
    <scope>NUCLEOTIDE SEQUENCE [LARGE SCALE GENOMIC DNA]</scope>
    <source>
        <strain evidence="19 20">DSM 5892</strain>
    </source>
</reference>
<evidence type="ECO:0000256" key="14">
    <source>
        <dbReference type="PROSITE-ProRule" id="PRU01360"/>
    </source>
</evidence>
<feature type="domain" description="TonB-dependent receptor-like beta-barrel" evidence="17">
    <location>
        <begin position="249"/>
        <end position="698"/>
    </location>
</feature>
<keyword evidence="9" id="KW-0406">Ion transport</keyword>
<dbReference type="OrthoDB" id="9760333at2"/>
<evidence type="ECO:0000259" key="18">
    <source>
        <dbReference type="Pfam" id="PF07715"/>
    </source>
</evidence>
<dbReference type="AlphaFoldDB" id="A0A2S9JQZ6"/>
<keyword evidence="4 14" id="KW-1134">Transmembrane beta strand</keyword>
<dbReference type="InterPro" id="IPR036942">
    <property type="entry name" value="Beta-barrel_TonB_sf"/>
</dbReference>
<evidence type="ECO:0000256" key="13">
    <source>
        <dbReference type="ARBA" id="ARBA00023237"/>
    </source>
</evidence>
<evidence type="ECO:0000256" key="10">
    <source>
        <dbReference type="ARBA" id="ARBA00023077"/>
    </source>
</evidence>
<dbReference type="InterPro" id="IPR012910">
    <property type="entry name" value="Plug_dom"/>
</dbReference>
<evidence type="ECO:0000256" key="8">
    <source>
        <dbReference type="ARBA" id="ARBA00023004"/>
    </source>
</evidence>
<name>A0A2S9JQZ6_9HYPH</name>
<keyword evidence="3 14" id="KW-0813">Transport</keyword>
<evidence type="ECO:0000256" key="9">
    <source>
        <dbReference type="ARBA" id="ARBA00023065"/>
    </source>
</evidence>
<keyword evidence="11 14" id="KW-0472">Membrane</keyword>
<dbReference type="PANTHER" id="PTHR32552:SF68">
    <property type="entry name" value="FERRICHROME OUTER MEMBRANE TRANSPORTER_PHAGE RECEPTOR"/>
    <property type="match status" value="1"/>
</dbReference>
<protein>
    <submittedName>
        <fullName evidence="19">TonB-dependent siderophore receptor</fullName>
    </submittedName>
</protein>
<dbReference type="InterPro" id="IPR037066">
    <property type="entry name" value="Plug_dom_sf"/>
</dbReference>
<dbReference type="NCBIfam" id="NF010651">
    <property type="entry name" value="PRK14050.1"/>
    <property type="match status" value="1"/>
</dbReference>
<evidence type="ECO:0000256" key="1">
    <source>
        <dbReference type="ARBA" id="ARBA00004571"/>
    </source>
</evidence>
<sequence>MTRHNRTRWARLLLAGTTLSIALLPITATAEESIVLKEIVIDGGNGTATGPVNGYVAKKTTAGSKSALPITAIPQSVSVIGQQELQDRGVRKVDEALRYTPGITAAPFGEDPDTDWIFIRGFQATQTGIFLDGLPLFGYGFGGFQIDPFMLERVEVLKGPASVLYGGANPGGIVNMVSKRPEKDRFGRIETGINQYGNAYLGVDVGDRIDENGVWTYRFTGRVAGGDQQTDFAEDLRGIIAPQLTYEPSADTKITLHGYFSALDQTHAGGAFLPYVGTVVDAPFGKISRDANFTEPGTDNGKYKQAMIGYSVEHSFDSGWKLSQNVRYGHLTKQETNPYPYGYVDPAYPYGGGPNPTTPDNLLYRIGFNHDTKVDTFLMDNRAEKQFTTGALEHNFLFGVDYKYYKIDQVQASGGATPISASNPVYGVPQGATSVYLDQVLKMNQIGVYTQDQVRFGDGWLVTLNGRYDYVNIKSESANGPFFPLGPTYDDNKSAVSGRVGLGYEFSNGVTPYVSAATFFNPVIGVTLGEPLKPEEGYQIEAGVKYAPDFIDGLLTASVFQITKQNALSRIPGTFIDTQLGEVKSTGLELEGKVNIDQNWKALASLTVLDMEITRDEDPALIGNWPTIVPKVSASFWLDYTVGQGPLQGVNLGAGVRYQGESYANKSNTLKVPGATLFDAAIRYEKDSWGVALNVTNLFDKAYVKGCDGEAVCGYGDGRTITLSAHTKW</sequence>
<evidence type="ECO:0000256" key="4">
    <source>
        <dbReference type="ARBA" id="ARBA00022452"/>
    </source>
</evidence>